<keyword evidence="1" id="KW-0805">Transcription regulation</keyword>
<keyword evidence="3" id="KW-0804">Transcription</keyword>
<feature type="domain" description="HTH araC/xylS-type" evidence="4">
    <location>
        <begin position="200"/>
        <end position="298"/>
    </location>
</feature>
<protein>
    <submittedName>
        <fullName evidence="5">Helix-turn-helix domain-containing protein</fullName>
    </submittedName>
</protein>
<dbReference type="SUPFAM" id="SSF46689">
    <property type="entry name" value="Homeodomain-like"/>
    <property type="match status" value="1"/>
</dbReference>
<dbReference type="InterPro" id="IPR018060">
    <property type="entry name" value="HTH_AraC"/>
</dbReference>
<dbReference type="Proteomes" id="UP000464954">
    <property type="component" value="Chromosome"/>
</dbReference>
<dbReference type="InterPro" id="IPR009057">
    <property type="entry name" value="Homeodomain-like_sf"/>
</dbReference>
<dbReference type="GO" id="GO:0003700">
    <property type="term" value="F:DNA-binding transcription factor activity"/>
    <property type="evidence" value="ECO:0007669"/>
    <property type="project" value="InterPro"/>
</dbReference>
<evidence type="ECO:0000313" key="5">
    <source>
        <dbReference type="EMBL" id="QHI70386.1"/>
    </source>
</evidence>
<dbReference type="PANTHER" id="PTHR43280">
    <property type="entry name" value="ARAC-FAMILY TRANSCRIPTIONAL REGULATOR"/>
    <property type="match status" value="1"/>
</dbReference>
<dbReference type="RefSeq" id="WP_160629563.1">
    <property type="nucleotide sequence ID" value="NZ_CP047593.1"/>
</dbReference>
<evidence type="ECO:0000313" key="6">
    <source>
        <dbReference type="Proteomes" id="UP000464954"/>
    </source>
</evidence>
<evidence type="ECO:0000256" key="1">
    <source>
        <dbReference type="ARBA" id="ARBA00023015"/>
    </source>
</evidence>
<name>A0A6P1MFJ6_9BACT</name>
<evidence type="ECO:0000256" key="3">
    <source>
        <dbReference type="ARBA" id="ARBA00023163"/>
    </source>
</evidence>
<dbReference type="SMART" id="SM00342">
    <property type="entry name" value="HTH_ARAC"/>
    <property type="match status" value="1"/>
</dbReference>
<dbReference type="InterPro" id="IPR018062">
    <property type="entry name" value="HTH_AraC-typ_CS"/>
</dbReference>
<evidence type="ECO:0000256" key="2">
    <source>
        <dbReference type="ARBA" id="ARBA00023125"/>
    </source>
</evidence>
<dbReference type="GO" id="GO:0043565">
    <property type="term" value="F:sequence-specific DNA binding"/>
    <property type="evidence" value="ECO:0007669"/>
    <property type="project" value="InterPro"/>
</dbReference>
<dbReference type="PROSITE" id="PS00041">
    <property type="entry name" value="HTH_ARAC_FAMILY_1"/>
    <property type="match status" value="1"/>
</dbReference>
<organism evidence="5 6">
    <name type="scientific">Tichowtungia aerotolerans</name>
    <dbReference type="NCBI Taxonomy" id="2697043"/>
    <lineage>
        <taxon>Bacteria</taxon>
        <taxon>Pseudomonadati</taxon>
        <taxon>Kiritimatiellota</taxon>
        <taxon>Tichowtungiia</taxon>
        <taxon>Tichowtungiales</taxon>
        <taxon>Tichowtungiaceae</taxon>
        <taxon>Tichowtungia</taxon>
    </lineage>
</organism>
<dbReference type="PANTHER" id="PTHR43280:SF2">
    <property type="entry name" value="HTH-TYPE TRANSCRIPTIONAL REGULATOR EXSA"/>
    <property type="match status" value="1"/>
</dbReference>
<evidence type="ECO:0000259" key="4">
    <source>
        <dbReference type="PROSITE" id="PS01124"/>
    </source>
</evidence>
<proteinExistence type="predicted"/>
<reference evidence="5 6" key="1">
    <citation type="submission" date="2020-01" db="EMBL/GenBank/DDBJ databases">
        <title>Ponticoccus aerotolerans gen. nov., sp. nov., an anaerobic bacterium and proposal of Ponticoccusceae fam. nov., Ponticoccusles ord. nov. and Ponticoccuse classis nov. in the phylum Kiritimatiellaeota.</title>
        <authorList>
            <person name="Zhou L.Y."/>
            <person name="Du Z.J."/>
        </authorList>
    </citation>
    <scope>NUCLEOTIDE SEQUENCE [LARGE SCALE GENOMIC DNA]</scope>
    <source>
        <strain evidence="5 6">S-5007</strain>
    </source>
</reference>
<dbReference type="EMBL" id="CP047593">
    <property type="protein sequence ID" value="QHI70386.1"/>
    <property type="molecule type" value="Genomic_DNA"/>
</dbReference>
<sequence length="302" mass="34607">MGGLYEFRHGFSSLFVKYSGKCPTIKNLTAPSTHSNAGEFQMQNPFNNDLYFINSSIVTNLPKQGTFLPVHYGFVYMLKGELTYITDKSPPQTVHSGDLYCMHTSLQTILEGAFYQSMFVSFNGKKAGDFMRSIGHGPDNPVVRNAPDRIRNLMQEIMKALPTKKTHNPYFFINRITAIAETICEINQVGKAPEEHSYSRQIRQTLEQMDYQCPGTTELAKKMDVNQNTLRQACLRETGMPAKNFLVHLKLERAKELLRTTSYKVEYIALTCGYSNDKHFYKSFRLHTGTTPSRWRETQKNH</sequence>
<dbReference type="KEGG" id="taer:GT409_13355"/>
<keyword evidence="6" id="KW-1185">Reference proteome</keyword>
<keyword evidence="2" id="KW-0238">DNA-binding</keyword>
<gene>
    <name evidence="5" type="ORF">GT409_13355</name>
</gene>
<dbReference type="Gene3D" id="1.10.10.60">
    <property type="entry name" value="Homeodomain-like"/>
    <property type="match status" value="1"/>
</dbReference>
<dbReference type="PROSITE" id="PS01124">
    <property type="entry name" value="HTH_ARAC_FAMILY_2"/>
    <property type="match status" value="1"/>
</dbReference>
<dbReference type="AlphaFoldDB" id="A0A6P1MFJ6"/>
<accession>A0A6P1MFJ6</accession>
<dbReference type="Pfam" id="PF12833">
    <property type="entry name" value="HTH_18"/>
    <property type="match status" value="1"/>
</dbReference>